<dbReference type="AlphaFoldDB" id="A0A1G9WVG2"/>
<dbReference type="STRING" id="582672.SAMN05216360_104144"/>
<proteinExistence type="predicted"/>
<dbReference type="OrthoDB" id="7998453at2"/>
<dbReference type="Pfam" id="PF25735">
    <property type="entry name" value="Phage_L5_gp82"/>
    <property type="match status" value="1"/>
</dbReference>
<evidence type="ECO:0000313" key="1">
    <source>
        <dbReference type="EMBL" id="SDM88522.1"/>
    </source>
</evidence>
<accession>A0A1G9WVG2</accession>
<organism evidence="1 2">
    <name type="scientific">Methylobacterium phyllostachyos</name>
    <dbReference type="NCBI Taxonomy" id="582672"/>
    <lineage>
        <taxon>Bacteria</taxon>
        <taxon>Pseudomonadati</taxon>
        <taxon>Pseudomonadota</taxon>
        <taxon>Alphaproteobacteria</taxon>
        <taxon>Hyphomicrobiales</taxon>
        <taxon>Methylobacteriaceae</taxon>
        <taxon>Methylobacterium</taxon>
    </lineage>
</organism>
<reference evidence="2" key="1">
    <citation type="submission" date="2016-10" db="EMBL/GenBank/DDBJ databases">
        <authorList>
            <person name="Varghese N."/>
            <person name="Submissions S."/>
        </authorList>
    </citation>
    <scope>NUCLEOTIDE SEQUENCE [LARGE SCALE GENOMIC DNA]</scope>
    <source>
        <strain evidence="2">BL47</strain>
    </source>
</reference>
<name>A0A1G9WVG2_9HYPH</name>
<dbReference type="RefSeq" id="WP_091714749.1">
    <property type="nucleotide sequence ID" value="NZ_FNHS01000004.1"/>
</dbReference>
<dbReference type="Proteomes" id="UP000198704">
    <property type="component" value="Unassembled WGS sequence"/>
</dbReference>
<dbReference type="EMBL" id="FNHS01000004">
    <property type="protein sequence ID" value="SDM88522.1"/>
    <property type="molecule type" value="Genomic_DNA"/>
</dbReference>
<keyword evidence="2" id="KW-1185">Reference proteome</keyword>
<dbReference type="InterPro" id="IPR058002">
    <property type="entry name" value="Gp82"/>
</dbReference>
<evidence type="ECO:0000313" key="2">
    <source>
        <dbReference type="Proteomes" id="UP000198704"/>
    </source>
</evidence>
<protein>
    <submittedName>
        <fullName evidence="1">Uncharacterized protein</fullName>
    </submittedName>
</protein>
<sequence length="113" mass="12693">MPAVQAYWNRTRRLWSVRAGGLVVAYEQTLALAGCRLHAGESTRLRCVRTGDRDVHAWIAGELADEACLEALVRIGYRPAETGFRRRDTDQIITRAELVRFAPDGSAWALNPR</sequence>
<gene>
    <name evidence="1" type="ORF">SAMN05216360_104144</name>
</gene>